<gene>
    <name evidence="2" type="ORF">EXIGLDRAFT_842680</name>
</gene>
<evidence type="ECO:0000313" key="3">
    <source>
        <dbReference type="Proteomes" id="UP000077266"/>
    </source>
</evidence>
<evidence type="ECO:0000313" key="2">
    <source>
        <dbReference type="EMBL" id="KZV83820.1"/>
    </source>
</evidence>
<sequence length="205" mass="22316">MSSSDSFGPNTTLVKFPWPQEITGLERILLSANGGLQRLLSAYFAQQIEAEVVSTSTYYADAHESAGDSEKTLPMTQRRVINLVCNGTVVCTATSTIVVNSRDVANLFDQGFFIGQVVRTLQQTPKFTLLDVNVKEIEEAGVTPAAPASDSGDSSDGELSSGASTPSKRKQRLWRRYMLGVDGLECDIEEEFLDREMFTGGSFAL</sequence>
<name>A0A165D5D4_EXIGL</name>
<protein>
    <submittedName>
        <fullName evidence="2">Uncharacterized protein</fullName>
    </submittedName>
</protein>
<proteinExistence type="predicted"/>
<dbReference type="STRING" id="1314781.A0A165D5D4"/>
<keyword evidence="3" id="KW-1185">Reference proteome</keyword>
<reference evidence="2 3" key="1">
    <citation type="journal article" date="2016" name="Mol. Biol. Evol.">
        <title>Comparative Genomics of Early-Diverging Mushroom-Forming Fungi Provides Insights into the Origins of Lignocellulose Decay Capabilities.</title>
        <authorList>
            <person name="Nagy L.G."/>
            <person name="Riley R."/>
            <person name="Tritt A."/>
            <person name="Adam C."/>
            <person name="Daum C."/>
            <person name="Floudas D."/>
            <person name="Sun H."/>
            <person name="Yadav J.S."/>
            <person name="Pangilinan J."/>
            <person name="Larsson K.H."/>
            <person name="Matsuura K."/>
            <person name="Barry K."/>
            <person name="Labutti K."/>
            <person name="Kuo R."/>
            <person name="Ohm R.A."/>
            <person name="Bhattacharya S.S."/>
            <person name="Shirouzu T."/>
            <person name="Yoshinaga Y."/>
            <person name="Martin F.M."/>
            <person name="Grigoriev I.V."/>
            <person name="Hibbett D.S."/>
        </authorList>
    </citation>
    <scope>NUCLEOTIDE SEQUENCE [LARGE SCALE GENOMIC DNA]</scope>
    <source>
        <strain evidence="2 3">HHB12029</strain>
    </source>
</reference>
<dbReference type="SUPFAM" id="SSF64288">
    <property type="entry name" value="Chorismate lyase-like"/>
    <property type="match status" value="1"/>
</dbReference>
<dbReference type="InterPro" id="IPR028978">
    <property type="entry name" value="Chorismate_lyase_/UTRA_dom_sf"/>
</dbReference>
<dbReference type="OrthoDB" id="5673at2759"/>
<dbReference type="AlphaFoldDB" id="A0A165D5D4"/>
<accession>A0A165D5D4</accession>
<feature type="region of interest" description="Disordered" evidence="1">
    <location>
        <begin position="141"/>
        <end position="166"/>
    </location>
</feature>
<dbReference type="InParanoid" id="A0A165D5D4"/>
<dbReference type="EMBL" id="KV426254">
    <property type="protein sequence ID" value="KZV83820.1"/>
    <property type="molecule type" value="Genomic_DNA"/>
</dbReference>
<feature type="compositionally biased region" description="Low complexity" evidence="1">
    <location>
        <begin position="145"/>
        <end position="164"/>
    </location>
</feature>
<organism evidence="2 3">
    <name type="scientific">Exidia glandulosa HHB12029</name>
    <dbReference type="NCBI Taxonomy" id="1314781"/>
    <lineage>
        <taxon>Eukaryota</taxon>
        <taxon>Fungi</taxon>
        <taxon>Dikarya</taxon>
        <taxon>Basidiomycota</taxon>
        <taxon>Agaricomycotina</taxon>
        <taxon>Agaricomycetes</taxon>
        <taxon>Auriculariales</taxon>
        <taxon>Exidiaceae</taxon>
        <taxon>Exidia</taxon>
    </lineage>
</organism>
<dbReference type="Proteomes" id="UP000077266">
    <property type="component" value="Unassembled WGS sequence"/>
</dbReference>
<dbReference type="Gene3D" id="3.40.1410.10">
    <property type="entry name" value="Chorismate lyase-like"/>
    <property type="match status" value="1"/>
</dbReference>
<evidence type="ECO:0000256" key="1">
    <source>
        <dbReference type="SAM" id="MobiDB-lite"/>
    </source>
</evidence>